<organism evidence="1 2">
    <name type="scientific">Paenibacillus sacheonensis</name>
    <dbReference type="NCBI Taxonomy" id="742054"/>
    <lineage>
        <taxon>Bacteria</taxon>
        <taxon>Bacillati</taxon>
        <taxon>Bacillota</taxon>
        <taxon>Bacilli</taxon>
        <taxon>Bacillales</taxon>
        <taxon>Paenibacillaceae</taxon>
        <taxon>Paenibacillus</taxon>
    </lineage>
</organism>
<protein>
    <submittedName>
        <fullName evidence="1">Uncharacterized protein</fullName>
    </submittedName>
</protein>
<proteinExistence type="predicted"/>
<sequence length="294" mass="33935">MSESVILSRAKDFLYGNARLLDRKRFEFHFEGGPGEDVIEVLRTYQNRDGGFGNALECDIRCPSSQPVPTEMALLIMDEIGLFDRDMIRGIASYVRDHTLPGGGIPFVYRSAAEYPHAPWWKTEADDQPAINPTGRMIGLLYKQQAYADFMDEEWFTRNVNYIWNALASETPEGYHDGVQWLSFLENTPETDRRDSHWPLLDAWLARPGVIERNPYAKGYVQKVLDWCPSPASYASKFITDDERYRHLDMLALQQQTDGGWPISWEALSPGTETEWRGWITVERLRTLRAYEII</sequence>
<dbReference type="OrthoDB" id="3286086at2"/>
<dbReference type="EMBL" id="JAAAMU010000002">
    <property type="protein sequence ID" value="NBC68293.1"/>
    <property type="molecule type" value="Genomic_DNA"/>
</dbReference>
<keyword evidence="2" id="KW-1185">Reference proteome</keyword>
<evidence type="ECO:0000313" key="1">
    <source>
        <dbReference type="EMBL" id="NBC68293.1"/>
    </source>
</evidence>
<dbReference type="AlphaFoldDB" id="A0A7X4YL19"/>
<name>A0A7X4YL19_9BACL</name>
<dbReference type="InterPro" id="IPR008930">
    <property type="entry name" value="Terpenoid_cyclase/PrenylTrfase"/>
</dbReference>
<evidence type="ECO:0000313" key="2">
    <source>
        <dbReference type="Proteomes" id="UP000558113"/>
    </source>
</evidence>
<reference evidence="1 2" key="1">
    <citation type="submission" date="2020-01" db="EMBL/GenBank/DDBJ databases">
        <title>Paenibacillus soybeanensis sp. nov. isolated from the nodules of soybean (Glycine max(L.) Merr).</title>
        <authorList>
            <person name="Wang H."/>
        </authorList>
    </citation>
    <scope>NUCLEOTIDE SEQUENCE [LARGE SCALE GENOMIC DNA]</scope>
    <source>
        <strain evidence="1 2">DSM 23054</strain>
    </source>
</reference>
<dbReference type="RefSeq" id="WP_161694953.1">
    <property type="nucleotide sequence ID" value="NZ_JAAAMU010000002.1"/>
</dbReference>
<dbReference type="SUPFAM" id="SSF48239">
    <property type="entry name" value="Terpenoid cyclases/Protein prenyltransferases"/>
    <property type="match status" value="1"/>
</dbReference>
<accession>A0A7X4YL19</accession>
<dbReference type="Proteomes" id="UP000558113">
    <property type="component" value="Unassembled WGS sequence"/>
</dbReference>
<gene>
    <name evidence="1" type="ORF">GT003_04675</name>
</gene>
<comment type="caution">
    <text evidence="1">The sequence shown here is derived from an EMBL/GenBank/DDBJ whole genome shotgun (WGS) entry which is preliminary data.</text>
</comment>